<comment type="caution">
    <text evidence="2">The sequence shown here is derived from an EMBL/GenBank/DDBJ whole genome shotgun (WGS) entry which is preliminary data.</text>
</comment>
<dbReference type="AlphaFoldDB" id="A0A1X2GYJ7"/>
<proteinExistence type="predicted"/>
<reference evidence="2 3" key="1">
    <citation type="submission" date="2016-07" db="EMBL/GenBank/DDBJ databases">
        <title>Pervasive Adenine N6-methylation of Active Genes in Fungi.</title>
        <authorList>
            <consortium name="DOE Joint Genome Institute"/>
            <person name="Mondo S.J."/>
            <person name="Dannebaum R.O."/>
            <person name="Kuo R.C."/>
            <person name="Labutti K."/>
            <person name="Haridas S."/>
            <person name="Kuo A."/>
            <person name="Salamov A."/>
            <person name="Ahrendt S.R."/>
            <person name="Lipzen A."/>
            <person name="Sullivan W."/>
            <person name="Andreopoulos W.B."/>
            <person name="Clum A."/>
            <person name="Lindquist E."/>
            <person name="Daum C."/>
            <person name="Ramamoorthy G.K."/>
            <person name="Gryganskyi A."/>
            <person name="Culley D."/>
            <person name="Magnuson J.K."/>
            <person name="James T.Y."/>
            <person name="O'Malley M.A."/>
            <person name="Stajich J.E."/>
            <person name="Spatafora J.W."/>
            <person name="Visel A."/>
            <person name="Grigoriev I.V."/>
        </authorList>
    </citation>
    <scope>NUCLEOTIDE SEQUENCE [LARGE SCALE GENOMIC DNA]</scope>
    <source>
        <strain evidence="2 3">NRRL 3301</strain>
    </source>
</reference>
<keyword evidence="1" id="KW-1133">Transmembrane helix</keyword>
<name>A0A1X2GYJ7_9FUNG</name>
<feature type="transmembrane region" description="Helical" evidence="1">
    <location>
        <begin position="75"/>
        <end position="95"/>
    </location>
</feature>
<protein>
    <submittedName>
        <fullName evidence="2">Uncharacterized protein</fullName>
    </submittedName>
</protein>
<feature type="transmembrane region" description="Helical" evidence="1">
    <location>
        <begin position="44"/>
        <end position="63"/>
    </location>
</feature>
<sequence>MQVKLQCMVRTFLWAGEKVAFSSTHMIFDLKENLQNTSKMVTHVFQVIVYGSMLGCLIFDMVVMTTKKLSVADWFWRPGVCFFLLVSADQLVYFFNYLVNMTYWFEACQRDLGSWGPLAISLMVCDLQVHVHSLLSFIFLLRDLAVAVSQGMASFMCHGDNGLKLVSAPHSPIFFFQLK</sequence>
<evidence type="ECO:0000313" key="3">
    <source>
        <dbReference type="Proteomes" id="UP000242146"/>
    </source>
</evidence>
<keyword evidence="3" id="KW-1185">Reference proteome</keyword>
<evidence type="ECO:0000256" key="1">
    <source>
        <dbReference type="SAM" id="Phobius"/>
    </source>
</evidence>
<dbReference type="Proteomes" id="UP000242146">
    <property type="component" value="Unassembled WGS sequence"/>
</dbReference>
<keyword evidence="1" id="KW-0472">Membrane</keyword>
<gene>
    <name evidence="2" type="ORF">DM01DRAFT_1013379</name>
</gene>
<keyword evidence="1" id="KW-0812">Transmembrane</keyword>
<dbReference type="EMBL" id="MCGT01000001">
    <property type="protein sequence ID" value="ORX63161.1"/>
    <property type="molecule type" value="Genomic_DNA"/>
</dbReference>
<organism evidence="2 3">
    <name type="scientific">Hesseltinella vesiculosa</name>
    <dbReference type="NCBI Taxonomy" id="101127"/>
    <lineage>
        <taxon>Eukaryota</taxon>
        <taxon>Fungi</taxon>
        <taxon>Fungi incertae sedis</taxon>
        <taxon>Mucoromycota</taxon>
        <taxon>Mucoromycotina</taxon>
        <taxon>Mucoromycetes</taxon>
        <taxon>Mucorales</taxon>
        <taxon>Cunninghamellaceae</taxon>
        <taxon>Hesseltinella</taxon>
    </lineage>
</organism>
<accession>A0A1X2GYJ7</accession>
<evidence type="ECO:0000313" key="2">
    <source>
        <dbReference type="EMBL" id="ORX63161.1"/>
    </source>
</evidence>
<dbReference type="OrthoDB" id="2282690at2759"/>